<evidence type="ECO:0000313" key="3">
    <source>
        <dbReference type="Proteomes" id="UP001055732"/>
    </source>
</evidence>
<evidence type="ECO:0000256" key="1">
    <source>
        <dbReference type="SAM" id="Phobius"/>
    </source>
</evidence>
<dbReference type="AlphaFoldDB" id="A0A9E7MYN7"/>
<dbReference type="RefSeq" id="WP_253305342.1">
    <property type="nucleotide sequence ID" value="NZ_CP099582.1"/>
</dbReference>
<name>A0A9E7MYN7_THEAG</name>
<feature type="transmembrane region" description="Helical" evidence="1">
    <location>
        <begin position="137"/>
        <end position="155"/>
    </location>
</feature>
<accession>A0A9E7MYN7</accession>
<dbReference type="Proteomes" id="UP001055732">
    <property type="component" value="Chromosome"/>
</dbReference>
<evidence type="ECO:0000313" key="2">
    <source>
        <dbReference type="EMBL" id="USS41401.1"/>
    </source>
</evidence>
<feature type="transmembrane region" description="Helical" evidence="1">
    <location>
        <begin position="403"/>
        <end position="420"/>
    </location>
</feature>
<dbReference type="KEGG" id="tagg:NF865_04230"/>
<keyword evidence="1" id="KW-0812">Transmembrane</keyword>
<keyword evidence="3" id="KW-1185">Reference proteome</keyword>
<keyword evidence="1" id="KW-0472">Membrane</keyword>
<feature type="transmembrane region" description="Helical" evidence="1">
    <location>
        <begin position="223"/>
        <end position="243"/>
    </location>
</feature>
<dbReference type="EMBL" id="CP099582">
    <property type="protein sequence ID" value="USS41401.1"/>
    <property type="molecule type" value="Genomic_DNA"/>
</dbReference>
<protein>
    <submittedName>
        <fullName evidence="2">Uncharacterized protein</fullName>
    </submittedName>
</protein>
<reference evidence="2" key="2">
    <citation type="submission" date="2022-06" db="EMBL/GenBank/DDBJ databases">
        <authorList>
            <person name="Park Y.-J."/>
        </authorList>
    </citation>
    <scope>NUCLEOTIDE SEQUENCE</scope>
    <source>
        <strain evidence="2">TY</strain>
    </source>
</reference>
<feature type="transmembrane region" description="Helical" evidence="1">
    <location>
        <begin position="264"/>
        <end position="288"/>
    </location>
</feature>
<keyword evidence="1" id="KW-1133">Transmembrane helix</keyword>
<gene>
    <name evidence="2" type="ORF">NF865_04230</name>
</gene>
<feature type="transmembrane region" description="Helical" evidence="1">
    <location>
        <begin position="300"/>
        <end position="331"/>
    </location>
</feature>
<feature type="transmembrane region" description="Helical" evidence="1">
    <location>
        <begin position="338"/>
        <end position="358"/>
    </location>
</feature>
<proteinExistence type="predicted"/>
<reference evidence="2" key="1">
    <citation type="journal article" date="1998" name="Int. J. Syst. Bacteriol. 48 Pt">
        <title>Thermococcus guaymasensis sp. nov. and Thermococcus aggregans sp. nov., two novel thermophilic archaea isolated from the Guaymas Basin hydrothermal vent site.</title>
        <authorList>
            <person name="Canganella F."/>
            <person name="Jones W.J."/>
            <person name="Gambacorta A."/>
            <person name="Antranikian G."/>
        </authorList>
    </citation>
    <scope>NUCLEOTIDE SEQUENCE</scope>
    <source>
        <strain evidence="2">TY</strain>
    </source>
</reference>
<organism evidence="2 3">
    <name type="scientific">Thermococcus aggregans</name>
    <dbReference type="NCBI Taxonomy" id="110163"/>
    <lineage>
        <taxon>Archaea</taxon>
        <taxon>Methanobacteriati</taxon>
        <taxon>Methanobacteriota</taxon>
        <taxon>Thermococci</taxon>
        <taxon>Thermococcales</taxon>
        <taxon>Thermococcaceae</taxon>
        <taxon>Thermococcus</taxon>
    </lineage>
</organism>
<feature type="transmembrane region" description="Helical" evidence="1">
    <location>
        <begin position="164"/>
        <end position="185"/>
    </location>
</feature>
<feature type="transmembrane region" description="Helical" evidence="1">
    <location>
        <begin position="370"/>
        <end position="391"/>
    </location>
</feature>
<sequence length="445" mass="51075">MKKLLIMALFIMLPLASASQLEFYPSKNAFEEFLFDGRTYHVVPGESEYSQAWGWYIDEKLSRFKDRGNEVLVLVGNVYDNPEMKKLWGLTGLPPEASLKPMVIVLDEVVFFTGDEKSMYLIENAFSSYYRFSDREVYIFLSMGAVLTIFFVFLFSRHGNYTHFFYFLVVSIFALWIPNTIPLTIGEDFLRTTFQNALLGRKDTLLSFALGSYFRLYSPTEEALLVLHFFLIFLTSTLMFFAAPKPYREFGFLIFGLVFSSPSFRSSIADVSTNIGMFFVVLVAALTINMKFTEDIPKTIVQVFLLSLIVAVGSLVWPYLIVFPLFTFFVLPTKSIRNFLYLGLSTVFFILGISVFSIPNFSLSLDLNPIFVLLKEGVLQLILIFYLLFNFRRSLLNMRGGKALFFWLLIAFLPILVYSPQCLPMVQYLSAALAVRMICEFPTQT</sequence>